<organism evidence="1 2">
    <name type="scientific">Vibrio cortegadensis</name>
    <dbReference type="NCBI Taxonomy" id="1328770"/>
    <lineage>
        <taxon>Bacteria</taxon>
        <taxon>Pseudomonadati</taxon>
        <taxon>Pseudomonadota</taxon>
        <taxon>Gammaproteobacteria</taxon>
        <taxon>Vibrionales</taxon>
        <taxon>Vibrionaceae</taxon>
        <taxon>Vibrio</taxon>
    </lineage>
</organism>
<reference evidence="1 2" key="1">
    <citation type="submission" date="2024-06" db="EMBL/GenBank/DDBJ databases">
        <authorList>
            <person name="Steensen K."/>
            <person name="Seneca J."/>
            <person name="Bartlau N."/>
            <person name="Yu A.X."/>
            <person name="Polz M.F."/>
        </authorList>
    </citation>
    <scope>NUCLEOTIDE SEQUENCE [LARGE SCALE GENOMIC DNA]</scope>
    <source>
        <strain evidence="1 2">FF146</strain>
    </source>
</reference>
<name>A0ABV4MAQ9_9VIBR</name>
<dbReference type="Proteomes" id="UP001569153">
    <property type="component" value="Unassembled WGS sequence"/>
</dbReference>
<comment type="caution">
    <text evidence="1">The sequence shown here is derived from an EMBL/GenBank/DDBJ whole genome shotgun (WGS) entry which is preliminary data.</text>
</comment>
<sequence>MPVFLSERKKKNLSVDIHPASREAYEFYHSLQLIFDKTQLGAASIDSLAKTQVYRATYLSDDQIGIVSGFEQIGFSIEHFCLKDALVLIETDLSFEQISEFSWGCVLRIILSSIGAQNLESIREALNLRAPHPLMHSIFRSDHITQKTLSRITNLSVSGLKKQKKRTKKEPTSIRTKPAIFSKMREVFNDE</sequence>
<evidence type="ECO:0000313" key="1">
    <source>
        <dbReference type="EMBL" id="MEZ8196605.1"/>
    </source>
</evidence>
<keyword evidence="2" id="KW-1185">Reference proteome</keyword>
<dbReference type="EMBL" id="JBGOOT010000017">
    <property type="protein sequence ID" value="MEZ8196605.1"/>
    <property type="molecule type" value="Genomic_DNA"/>
</dbReference>
<evidence type="ECO:0000313" key="2">
    <source>
        <dbReference type="Proteomes" id="UP001569153"/>
    </source>
</evidence>
<protein>
    <submittedName>
        <fullName evidence="1">Uncharacterized protein</fullName>
    </submittedName>
</protein>
<dbReference type="RefSeq" id="WP_113795462.1">
    <property type="nucleotide sequence ID" value="NZ_JBGOOT010000017.1"/>
</dbReference>
<accession>A0ABV4MAQ9</accession>
<proteinExistence type="predicted"/>
<gene>
    <name evidence="1" type="ORF">ACED38_17145</name>
</gene>